<feature type="compositionally biased region" description="Pro residues" evidence="1">
    <location>
        <begin position="30"/>
        <end position="41"/>
    </location>
</feature>
<dbReference type="Gramene" id="ONIVA01G27070.1">
    <property type="protein sequence ID" value="ONIVA01G27070.1"/>
    <property type="gene ID" value="ONIVA01G27070"/>
</dbReference>
<dbReference type="Proteomes" id="UP000006591">
    <property type="component" value="Chromosome 1"/>
</dbReference>
<feature type="compositionally biased region" description="Pro residues" evidence="1">
    <location>
        <begin position="72"/>
        <end position="81"/>
    </location>
</feature>
<evidence type="ECO:0000313" key="2">
    <source>
        <dbReference type="EnsemblPlants" id="ONIVA01G27070.1"/>
    </source>
</evidence>
<proteinExistence type="predicted"/>
<dbReference type="HOGENOM" id="CLU_2254458_0_0_1"/>
<protein>
    <submittedName>
        <fullName evidence="2">Uncharacterized protein</fullName>
    </submittedName>
</protein>
<organism evidence="2">
    <name type="scientific">Oryza nivara</name>
    <name type="common">Indian wild rice</name>
    <name type="synonym">Oryza sativa f. spontanea</name>
    <dbReference type="NCBI Taxonomy" id="4536"/>
    <lineage>
        <taxon>Eukaryota</taxon>
        <taxon>Viridiplantae</taxon>
        <taxon>Streptophyta</taxon>
        <taxon>Embryophyta</taxon>
        <taxon>Tracheophyta</taxon>
        <taxon>Spermatophyta</taxon>
        <taxon>Magnoliopsida</taxon>
        <taxon>Liliopsida</taxon>
        <taxon>Poales</taxon>
        <taxon>Poaceae</taxon>
        <taxon>BOP clade</taxon>
        <taxon>Oryzoideae</taxon>
        <taxon>Oryzeae</taxon>
        <taxon>Oryzinae</taxon>
        <taxon>Oryza</taxon>
    </lineage>
</organism>
<reference evidence="2" key="2">
    <citation type="submission" date="2018-04" db="EMBL/GenBank/DDBJ databases">
        <title>OnivRS2 (Oryza nivara Reference Sequence Version 2).</title>
        <authorList>
            <person name="Zhang J."/>
            <person name="Kudrna D."/>
            <person name="Lee S."/>
            <person name="Talag J."/>
            <person name="Rajasekar S."/>
            <person name="Welchert J."/>
            <person name="Hsing Y.-I."/>
            <person name="Wing R.A."/>
        </authorList>
    </citation>
    <scope>NUCLEOTIDE SEQUENCE [LARGE SCALE GENOMIC DNA]</scope>
</reference>
<sequence>MAIARDGIGGAATANPRTDPAAAAGRPLPRGIPLPSLPNPDPAEGRGVDGGAAGGERGSGGRPPSLAGSSSPPLPVLPSPDPAEGRGVSGGAAEGEHRCRWRMA</sequence>
<feature type="region of interest" description="Disordered" evidence="1">
    <location>
        <begin position="1"/>
        <end position="104"/>
    </location>
</feature>
<accession>A0A0E0FQ00</accession>
<dbReference type="AlphaFoldDB" id="A0A0E0FQ00"/>
<evidence type="ECO:0000313" key="3">
    <source>
        <dbReference type="Proteomes" id="UP000006591"/>
    </source>
</evidence>
<reference evidence="2" key="1">
    <citation type="submission" date="2015-04" db="UniProtKB">
        <authorList>
            <consortium name="EnsemblPlants"/>
        </authorList>
    </citation>
    <scope>IDENTIFICATION</scope>
    <source>
        <strain evidence="2">SL10</strain>
    </source>
</reference>
<feature type="compositionally biased region" description="Low complexity" evidence="1">
    <location>
        <begin position="62"/>
        <end position="71"/>
    </location>
</feature>
<keyword evidence="3" id="KW-1185">Reference proteome</keyword>
<feature type="compositionally biased region" description="Gly residues" evidence="1">
    <location>
        <begin position="48"/>
        <end position="61"/>
    </location>
</feature>
<dbReference type="EnsemblPlants" id="ONIVA01G27070.1">
    <property type="protein sequence ID" value="ONIVA01G27070.1"/>
    <property type="gene ID" value="ONIVA01G27070"/>
</dbReference>
<evidence type="ECO:0000256" key="1">
    <source>
        <dbReference type="SAM" id="MobiDB-lite"/>
    </source>
</evidence>
<name>A0A0E0FQ00_ORYNI</name>
<feature type="compositionally biased region" description="Low complexity" evidence="1">
    <location>
        <begin position="20"/>
        <end position="29"/>
    </location>
</feature>